<comment type="caution">
    <text evidence="2">The sequence shown here is derived from an EMBL/GenBank/DDBJ whole genome shotgun (WGS) entry which is preliminary data.</text>
</comment>
<dbReference type="SUPFAM" id="SSF50630">
    <property type="entry name" value="Acid proteases"/>
    <property type="match status" value="1"/>
</dbReference>
<reference evidence="2" key="2">
    <citation type="journal article" date="2023" name="Plants (Basel)">
        <title>Annotation of the Turnera subulata (Passifloraceae) Draft Genome Reveals the S-Locus Evolved after the Divergence of Turneroideae from Passifloroideae in a Stepwise Manner.</title>
        <authorList>
            <person name="Henning P.M."/>
            <person name="Roalson E.H."/>
            <person name="Mir W."/>
            <person name="McCubbin A.G."/>
            <person name="Shore J.S."/>
        </authorList>
    </citation>
    <scope>NUCLEOTIDE SEQUENCE</scope>
    <source>
        <strain evidence="2">F60SS</strain>
    </source>
</reference>
<dbReference type="EMBL" id="JAKUCV010002387">
    <property type="protein sequence ID" value="KAJ4842823.1"/>
    <property type="molecule type" value="Genomic_DNA"/>
</dbReference>
<dbReference type="Pfam" id="PF14541">
    <property type="entry name" value="TAXi_C"/>
    <property type="match status" value="1"/>
</dbReference>
<evidence type="ECO:0000313" key="3">
    <source>
        <dbReference type="Proteomes" id="UP001141552"/>
    </source>
</evidence>
<evidence type="ECO:0000259" key="1">
    <source>
        <dbReference type="Pfam" id="PF14541"/>
    </source>
</evidence>
<protein>
    <recommendedName>
        <fullName evidence="1">Xylanase inhibitor C-terminal domain-containing protein</fullName>
    </recommendedName>
</protein>
<dbReference type="Gene3D" id="2.40.70.10">
    <property type="entry name" value="Acid Proteases"/>
    <property type="match status" value="1"/>
</dbReference>
<organism evidence="2 3">
    <name type="scientific">Turnera subulata</name>
    <dbReference type="NCBI Taxonomy" id="218843"/>
    <lineage>
        <taxon>Eukaryota</taxon>
        <taxon>Viridiplantae</taxon>
        <taxon>Streptophyta</taxon>
        <taxon>Embryophyta</taxon>
        <taxon>Tracheophyta</taxon>
        <taxon>Spermatophyta</taxon>
        <taxon>Magnoliopsida</taxon>
        <taxon>eudicotyledons</taxon>
        <taxon>Gunneridae</taxon>
        <taxon>Pentapetalae</taxon>
        <taxon>rosids</taxon>
        <taxon>fabids</taxon>
        <taxon>Malpighiales</taxon>
        <taxon>Passifloraceae</taxon>
        <taxon>Turnera</taxon>
    </lineage>
</organism>
<evidence type="ECO:0000313" key="2">
    <source>
        <dbReference type="EMBL" id="KAJ4842823.1"/>
    </source>
</evidence>
<sequence>MFTEGFAAAFVKEAASAMNLTLMDEPVTPFKFCYSAKDDKWIAFDGESEKKRREDDSWWLAFIDSLDGVTEDDGRASLIIGGYQVEDHLLLFDQQQNQRLGFTSSLLTN</sequence>
<dbReference type="InterPro" id="IPR032799">
    <property type="entry name" value="TAXi_C"/>
</dbReference>
<keyword evidence="3" id="KW-1185">Reference proteome</keyword>
<feature type="domain" description="Xylanase inhibitor C-terminal" evidence="1">
    <location>
        <begin position="46"/>
        <end position="103"/>
    </location>
</feature>
<dbReference type="AlphaFoldDB" id="A0A9Q0G3D2"/>
<accession>A0A9Q0G3D2</accession>
<gene>
    <name evidence="2" type="ORF">Tsubulata_040691</name>
</gene>
<reference evidence="2" key="1">
    <citation type="submission" date="2022-02" db="EMBL/GenBank/DDBJ databases">
        <authorList>
            <person name="Henning P.M."/>
            <person name="McCubbin A.G."/>
            <person name="Shore J.S."/>
        </authorList>
    </citation>
    <scope>NUCLEOTIDE SEQUENCE</scope>
    <source>
        <strain evidence="2">F60SS</strain>
        <tissue evidence="2">Leaves</tissue>
    </source>
</reference>
<proteinExistence type="predicted"/>
<dbReference type="InterPro" id="IPR021109">
    <property type="entry name" value="Peptidase_aspartic_dom_sf"/>
</dbReference>
<name>A0A9Q0G3D2_9ROSI</name>
<dbReference type="Proteomes" id="UP001141552">
    <property type="component" value="Unassembled WGS sequence"/>
</dbReference>